<organism evidence="18 19">
    <name type="scientific">Enterocloster hominis</name>
    <name type="common">ex Hitch et al. 2024</name>
    <dbReference type="NCBI Taxonomy" id="1917870"/>
    <lineage>
        <taxon>Bacteria</taxon>
        <taxon>Bacillati</taxon>
        <taxon>Bacillota</taxon>
        <taxon>Clostridia</taxon>
        <taxon>Lachnospirales</taxon>
        <taxon>Lachnospiraceae</taxon>
        <taxon>Enterocloster</taxon>
    </lineage>
</organism>
<evidence type="ECO:0000259" key="17">
    <source>
        <dbReference type="Pfam" id="PF24877"/>
    </source>
</evidence>
<dbReference type="EMBL" id="JBBMFM010000059">
    <property type="protein sequence ID" value="MEQ2426357.1"/>
    <property type="molecule type" value="Genomic_DNA"/>
</dbReference>
<dbReference type="InterPro" id="IPR004404">
    <property type="entry name" value="DihydroxyA_deHydtase"/>
</dbReference>
<comment type="caution">
    <text evidence="15">Lacks conserved residue(s) required for the propagation of feature annotation.</text>
</comment>
<evidence type="ECO:0000256" key="2">
    <source>
        <dbReference type="ARBA" id="ARBA00006486"/>
    </source>
</evidence>
<comment type="catalytic activity">
    <reaction evidence="15">
        <text>(2R,3R)-2,3-dihydroxy-3-methylpentanoate = (S)-3-methyl-2-oxopentanoate + H2O</text>
        <dbReference type="Rhea" id="RHEA:27694"/>
        <dbReference type="ChEBI" id="CHEBI:15377"/>
        <dbReference type="ChEBI" id="CHEBI:35146"/>
        <dbReference type="ChEBI" id="CHEBI:49258"/>
        <dbReference type="EC" id="4.2.1.9"/>
    </reaction>
</comment>
<dbReference type="Pfam" id="PF24877">
    <property type="entry name" value="ILV_EDD_C"/>
    <property type="match status" value="1"/>
</dbReference>
<evidence type="ECO:0000256" key="1">
    <source>
        <dbReference type="ARBA" id="ARBA00001946"/>
    </source>
</evidence>
<keyword evidence="6 15" id="KW-0460">Magnesium</keyword>
<evidence type="ECO:0000313" key="18">
    <source>
        <dbReference type="EMBL" id="MEQ2426357.1"/>
    </source>
</evidence>
<evidence type="ECO:0000256" key="10">
    <source>
        <dbReference type="ARBA" id="ARBA00023304"/>
    </source>
</evidence>
<dbReference type="Pfam" id="PF00920">
    <property type="entry name" value="ILVD_EDD_N"/>
    <property type="match status" value="1"/>
</dbReference>
<dbReference type="InterPro" id="IPR000581">
    <property type="entry name" value="ILV_EDD_N"/>
</dbReference>
<gene>
    <name evidence="15 18" type="primary">ilvD</name>
    <name evidence="18" type="ORF">WMQ36_15390</name>
</gene>
<feature type="binding site" evidence="15">
    <location>
        <position position="82"/>
    </location>
    <ligand>
        <name>Mg(2+)</name>
        <dbReference type="ChEBI" id="CHEBI:18420"/>
    </ligand>
</feature>
<keyword evidence="7 15" id="KW-0408">Iron</keyword>
<comment type="function">
    <text evidence="15">Functions in the biosynthesis of branched-chain amino acids. Catalyzes the dehydration of (2R,3R)-2,3-dihydroxy-3-methylpentanoate (2,3-dihydroxy-3-methylvalerate) into 2-oxo-3-methylpentanoate (2-oxo-3-methylvalerate) and of (2R)-2,3-dihydroxy-3-methylbutanoate (2,3-dihydroxyisovalerate) into 2-oxo-3-methylbutanoate (2-oxoisovalerate), the penultimate precursor to L-isoleucine and L-valine, respectively.</text>
</comment>
<keyword evidence="5 15" id="KW-0479">Metal-binding</keyword>
<comment type="cofactor">
    <cofactor evidence="15">
        <name>[2Fe-2S] cluster</name>
        <dbReference type="ChEBI" id="CHEBI:190135"/>
    </cofactor>
    <text evidence="15">Binds 1 [2Fe-2S] cluster per subunit. This cluster acts as a Lewis acid cofactor.</text>
</comment>
<comment type="catalytic activity">
    <reaction evidence="11">
        <text>(2R)-2,3-dihydroxy-3-methylbutanoate = 3-methyl-2-oxobutanoate + H2O</text>
        <dbReference type="Rhea" id="RHEA:24809"/>
        <dbReference type="ChEBI" id="CHEBI:11851"/>
        <dbReference type="ChEBI" id="CHEBI:15377"/>
        <dbReference type="ChEBI" id="CHEBI:49072"/>
        <dbReference type="EC" id="4.2.1.9"/>
    </reaction>
    <physiologicalReaction direction="left-to-right" evidence="11">
        <dbReference type="Rhea" id="RHEA:24810"/>
    </physiologicalReaction>
</comment>
<evidence type="ECO:0000259" key="16">
    <source>
        <dbReference type="Pfam" id="PF00920"/>
    </source>
</evidence>
<dbReference type="HAMAP" id="MF_00012">
    <property type="entry name" value="IlvD"/>
    <property type="match status" value="1"/>
</dbReference>
<dbReference type="NCBIfam" id="TIGR00110">
    <property type="entry name" value="ilvD"/>
    <property type="match status" value="1"/>
</dbReference>
<name>A0ABV1D9N5_9FIRM</name>
<evidence type="ECO:0000256" key="6">
    <source>
        <dbReference type="ARBA" id="ARBA00022842"/>
    </source>
</evidence>
<comment type="subunit">
    <text evidence="15">Homodimer.</text>
</comment>
<evidence type="ECO:0000256" key="11">
    <source>
        <dbReference type="ARBA" id="ARBA00029304"/>
    </source>
</evidence>
<sequence>MEDERYYNRLLKGDQGALKRALYKSMGFTDEALQKPLIAVVNSYTNATPGHYNLNQLCGQVQKGIEAAGGTAMVFGTIAPCDGIAEGHDGMRYVLPSRDLIASSVECMVRAHRFDGMVLLGSCDKIVPGMLMAAARINIPSVFLNGGPMYPAVYKEKHYDGNIVTEAVGWKQRGEITQEEFEYIENIAEPCAGSCAMLGTANTMGCLAEVMGMSLPGSGTVPAVLSRRLSLAYESGRAVMELVHRGIRARDILTKEAFYNGITALMGMGGSTNAIMHLQAIYKEAGLGSLPLTVFDGFSRKVPQVASIYPASPYDMVDFYEAGGVPALLKELQEFLHEGALTVSGKTVGEILAGTQPASRREVIRTASHPFNSNGGVAILTGNLAPLGSVVKPAAIPSHMMHFEGRARVFASEQEAIDGILSGDVREQSVVVLRYEGPKGGPGMPEMYRPMKCLEGMGLSGSCALITDGRFSGSNRGCFVGHISPEAFEGGLLAVVEDGDRIIMDIPDRKLTLDVTEGELRERMARWSVPEKQIEPGYLETYRKISRSAAQGAVVE</sequence>
<comment type="similarity">
    <text evidence="2 15">Belongs to the IlvD/Edd family.</text>
</comment>
<evidence type="ECO:0000256" key="13">
    <source>
        <dbReference type="ARBA" id="ARBA00029437"/>
    </source>
</evidence>
<evidence type="ECO:0000256" key="12">
    <source>
        <dbReference type="ARBA" id="ARBA00029436"/>
    </source>
</evidence>
<evidence type="ECO:0000256" key="14">
    <source>
        <dbReference type="ARBA" id="ARBA00029490"/>
    </source>
</evidence>
<dbReference type="GO" id="GO:0004160">
    <property type="term" value="F:dihydroxy-acid dehydratase activity"/>
    <property type="evidence" value="ECO:0007669"/>
    <property type="project" value="UniProtKB-EC"/>
</dbReference>
<comment type="caution">
    <text evidence="18">The sequence shown here is derived from an EMBL/GenBank/DDBJ whole genome shotgun (WGS) entry which is preliminary data.</text>
</comment>
<dbReference type="SUPFAM" id="SSF52016">
    <property type="entry name" value="LeuD/IlvD-like"/>
    <property type="match status" value="1"/>
</dbReference>
<dbReference type="EC" id="4.2.1.9" evidence="14 15"/>
<dbReference type="InterPro" id="IPR020558">
    <property type="entry name" value="DiOHA_6PGluconate_deHydtase_CS"/>
</dbReference>
<evidence type="ECO:0000256" key="5">
    <source>
        <dbReference type="ARBA" id="ARBA00022723"/>
    </source>
</evidence>
<dbReference type="InterPro" id="IPR037237">
    <property type="entry name" value="IlvD/EDD_N"/>
</dbReference>
<proteinExistence type="inferred from homology"/>
<dbReference type="NCBIfam" id="NF002068">
    <property type="entry name" value="PRK00911.1"/>
    <property type="match status" value="1"/>
</dbReference>
<comment type="cofactor">
    <cofactor evidence="1 15">
        <name>Mg(2+)</name>
        <dbReference type="ChEBI" id="CHEBI:18420"/>
    </cofactor>
</comment>
<feature type="binding site" description="via carbamate group" evidence="15">
    <location>
        <position position="125"/>
    </location>
    <ligand>
        <name>Mg(2+)</name>
        <dbReference type="ChEBI" id="CHEBI:18420"/>
    </ligand>
</feature>
<dbReference type="RefSeq" id="WP_008722240.1">
    <property type="nucleotide sequence ID" value="NZ_JBBMFM010000059.1"/>
</dbReference>
<accession>A0ABV1D9N5</accession>
<dbReference type="InterPro" id="IPR042096">
    <property type="entry name" value="Dihydro-acid_dehy_C"/>
</dbReference>
<evidence type="ECO:0000256" key="9">
    <source>
        <dbReference type="ARBA" id="ARBA00023239"/>
    </source>
</evidence>
<keyword evidence="3 15" id="KW-0028">Amino-acid biosynthesis</keyword>
<feature type="modified residue" description="N6-carboxylysine" evidence="15">
    <location>
        <position position="125"/>
    </location>
</feature>
<keyword evidence="4 15" id="KW-0001">2Fe-2S</keyword>
<evidence type="ECO:0000256" key="3">
    <source>
        <dbReference type="ARBA" id="ARBA00022605"/>
    </source>
</evidence>
<feature type="binding site" evidence="15">
    <location>
        <position position="124"/>
    </location>
    <ligand>
        <name>Mg(2+)</name>
        <dbReference type="ChEBI" id="CHEBI:18420"/>
    </ligand>
</feature>
<protein>
    <recommendedName>
        <fullName evidence="14 15">Dihydroxy-acid dehydratase</fullName>
        <shortName evidence="15">DAD</shortName>
        <ecNumber evidence="14 15">4.2.1.9</ecNumber>
    </recommendedName>
</protein>
<feature type="domain" description="Dihydroxy-acid/6-phosphogluconate dehydratase C-terminal" evidence="17">
    <location>
        <begin position="362"/>
        <end position="553"/>
    </location>
</feature>
<reference evidence="18 19" key="1">
    <citation type="submission" date="2024-03" db="EMBL/GenBank/DDBJ databases">
        <title>Human intestinal bacterial collection.</title>
        <authorList>
            <person name="Pauvert C."/>
            <person name="Hitch T.C.A."/>
            <person name="Clavel T."/>
        </authorList>
    </citation>
    <scope>NUCLEOTIDE SEQUENCE [LARGE SCALE GENOMIC DNA]</scope>
    <source>
        <strain evidence="18 19">CLA-SR-H021</strain>
    </source>
</reference>
<evidence type="ECO:0000256" key="15">
    <source>
        <dbReference type="HAMAP-Rule" id="MF_00012"/>
    </source>
</evidence>
<evidence type="ECO:0000256" key="8">
    <source>
        <dbReference type="ARBA" id="ARBA00023014"/>
    </source>
</evidence>
<keyword evidence="19" id="KW-1185">Reference proteome</keyword>
<dbReference type="Proteomes" id="UP001454086">
    <property type="component" value="Unassembled WGS sequence"/>
</dbReference>
<feature type="active site" description="Proton acceptor" evidence="15">
    <location>
        <position position="472"/>
    </location>
</feature>
<dbReference type="InterPro" id="IPR056740">
    <property type="entry name" value="ILV_EDD_C"/>
</dbReference>
<evidence type="ECO:0000256" key="4">
    <source>
        <dbReference type="ARBA" id="ARBA00022714"/>
    </source>
</evidence>
<keyword evidence="10 15" id="KW-0100">Branched-chain amino acid biosynthesis</keyword>
<evidence type="ECO:0000256" key="7">
    <source>
        <dbReference type="ARBA" id="ARBA00023004"/>
    </source>
</evidence>
<evidence type="ECO:0000313" key="19">
    <source>
        <dbReference type="Proteomes" id="UP001454086"/>
    </source>
</evidence>
<keyword evidence="9 15" id="KW-0456">Lyase</keyword>
<comment type="pathway">
    <text evidence="13 15">Amino-acid biosynthesis; L-isoleucine biosynthesis; L-isoleucine from 2-oxobutanoate: step 3/4.</text>
</comment>
<dbReference type="PANTHER" id="PTHR43661">
    <property type="entry name" value="D-XYLONATE DEHYDRATASE"/>
    <property type="match status" value="1"/>
</dbReference>
<dbReference type="PANTHER" id="PTHR43661:SF3">
    <property type="entry name" value="D-XYLONATE DEHYDRATASE YAGF-RELATED"/>
    <property type="match status" value="1"/>
</dbReference>
<feature type="binding site" evidence="15">
    <location>
        <position position="446"/>
    </location>
    <ligand>
        <name>Mg(2+)</name>
        <dbReference type="ChEBI" id="CHEBI:18420"/>
    </ligand>
</feature>
<dbReference type="SUPFAM" id="SSF143975">
    <property type="entry name" value="IlvD/EDD N-terminal domain-like"/>
    <property type="match status" value="1"/>
</dbReference>
<dbReference type="PROSITE" id="PS00886">
    <property type="entry name" value="ILVD_EDD_1"/>
    <property type="match status" value="1"/>
</dbReference>
<feature type="domain" description="Dihydroxy-acid/6-phosphogluconate dehydratase N-terminal" evidence="16">
    <location>
        <begin position="35"/>
        <end position="350"/>
    </location>
</feature>
<comment type="pathway">
    <text evidence="12 15">Amino-acid biosynthesis; L-valine biosynthesis; L-valine from pyruvate: step 3/4.</text>
</comment>
<dbReference type="Gene3D" id="3.50.30.80">
    <property type="entry name" value="IlvD/EDD C-terminal domain-like"/>
    <property type="match status" value="1"/>
</dbReference>
<keyword evidence="8 15" id="KW-0411">Iron-sulfur</keyword>